<evidence type="ECO:0000256" key="3">
    <source>
        <dbReference type="ARBA" id="ARBA00022452"/>
    </source>
</evidence>
<keyword evidence="10" id="KW-1185">Reference proteome</keyword>
<dbReference type="OrthoDB" id="9768177at2"/>
<evidence type="ECO:0000259" key="8">
    <source>
        <dbReference type="Pfam" id="PF07715"/>
    </source>
</evidence>
<dbReference type="NCBIfam" id="TIGR04057">
    <property type="entry name" value="SusC_RagA_signa"/>
    <property type="match status" value="1"/>
</dbReference>
<keyword evidence="6 7" id="KW-0998">Cell outer membrane</keyword>
<evidence type="ECO:0000313" key="10">
    <source>
        <dbReference type="Proteomes" id="UP000251889"/>
    </source>
</evidence>
<dbReference type="RefSeq" id="WP_112746310.1">
    <property type="nucleotide sequence ID" value="NZ_QMFY01000003.1"/>
</dbReference>
<dbReference type="SUPFAM" id="SSF49464">
    <property type="entry name" value="Carboxypeptidase regulatory domain-like"/>
    <property type="match status" value="1"/>
</dbReference>
<organism evidence="9 10">
    <name type="scientific">Pseudochryseolinea flava</name>
    <dbReference type="NCBI Taxonomy" id="2059302"/>
    <lineage>
        <taxon>Bacteria</taxon>
        <taxon>Pseudomonadati</taxon>
        <taxon>Bacteroidota</taxon>
        <taxon>Cytophagia</taxon>
        <taxon>Cytophagales</taxon>
        <taxon>Fulvivirgaceae</taxon>
        <taxon>Pseudochryseolinea</taxon>
    </lineage>
</organism>
<dbReference type="Gene3D" id="2.170.130.10">
    <property type="entry name" value="TonB-dependent receptor, plug domain"/>
    <property type="match status" value="1"/>
</dbReference>
<dbReference type="Pfam" id="PF07715">
    <property type="entry name" value="Plug"/>
    <property type="match status" value="1"/>
</dbReference>
<dbReference type="SUPFAM" id="SSF56935">
    <property type="entry name" value="Porins"/>
    <property type="match status" value="1"/>
</dbReference>
<dbReference type="EMBL" id="QMFY01000003">
    <property type="protein sequence ID" value="RAW01570.1"/>
    <property type="molecule type" value="Genomic_DNA"/>
</dbReference>
<comment type="similarity">
    <text evidence="7">Belongs to the TonB-dependent receptor family.</text>
</comment>
<evidence type="ECO:0000313" key="9">
    <source>
        <dbReference type="EMBL" id="RAW01570.1"/>
    </source>
</evidence>
<keyword evidence="2 7" id="KW-0813">Transport</keyword>
<feature type="domain" description="TonB-dependent receptor plug" evidence="8">
    <location>
        <begin position="228"/>
        <end position="354"/>
    </location>
</feature>
<dbReference type="InterPro" id="IPR039426">
    <property type="entry name" value="TonB-dep_rcpt-like"/>
</dbReference>
<dbReference type="PROSITE" id="PS52016">
    <property type="entry name" value="TONB_DEPENDENT_REC_3"/>
    <property type="match status" value="1"/>
</dbReference>
<protein>
    <submittedName>
        <fullName evidence="9">SusC/RagA family TonB-linked outer membrane protein</fullName>
    </submittedName>
</protein>
<reference evidence="9 10" key="1">
    <citation type="submission" date="2018-06" db="EMBL/GenBank/DDBJ databases">
        <title>Chryseolinea flavus sp. nov., a member of the phylum Bacteroidetes isolated from soil.</title>
        <authorList>
            <person name="Li Y."/>
            <person name="Wang J."/>
        </authorList>
    </citation>
    <scope>NUCLEOTIDE SEQUENCE [LARGE SCALE GENOMIC DNA]</scope>
    <source>
        <strain evidence="9 10">SDU1-6</strain>
    </source>
</reference>
<name>A0A364Y3P1_9BACT</name>
<dbReference type="GO" id="GO:0009279">
    <property type="term" value="C:cell outer membrane"/>
    <property type="evidence" value="ECO:0007669"/>
    <property type="project" value="UniProtKB-SubCell"/>
</dbReference>
<comment type="caution">
    <text evidence="9">The sequence shown here is derived from an EMBL/GenBank/DDBJ whole genome shotgun (WGS) entry which is preliminary data.</text>
</comment>
<dbReference type="InterPro" id="IPR036942">
    <property type="entry name" value="Beta-barrel_TonB_sf"/>
</dbReference>
<dbReference type="InterPro" id="IPR008969">
    <property type="entry name" value="CarboxyPept-like_regulatory"/>
</dbReference>
<dbReference type="InterPro" id="IPR023997">
    <property type="entry name" value="TonB-dep_OMP_SusC/RagA_CS"/>
</dbReference>
<comment type="subcellular location">
    <subcellularLocation>
        <location evidence="1 7">Cell outer membrane</location>
        <topology evidence="1 7">Multi-pass membrane protein</topology>
    </subcellularLocation>
</comment>
<dbReference type="Pfam" id="PF13715">
    <property type="entry name" value="CarbopepD_reg_2"/>
    <property type="match status" value="1"/>
</dbReference>
<evidence type="ECO:0000256" key="5">
    <source>
        <dbReference type="ARBA" id="ARBA00023136"/>
    </source>
</evidence>
<evidence type="ECO:0000256" key="6">
    <source>
        <dbReference type="ARBA" id="ARBA00023237"/>
    </source>
</evidence>
<proteinExistence type="inferred from homology"/>
<evidence type="ECO:0000256" key="4">
    <source>
        <dbReference type="ARBA" id="ARBA00022692"/>
    </source>
</evidence>
<dbReference type="InterPro" id="IPR012910">
    <property type="entry name" value="Plug_dom"/>
</dbReference>
<keyword evidence="4 7" id="KW-0812">Transmembrane</keyword>
<evidence type="ECO:0000256" key="1">
    <source>
        <dbReference type="ARBA" id="ARBA00004571"/>
    </source>
</evidence>
<evidence type="ECO:0000256" key="2">
    <source>
        <dbReference type="ARBA" id="ARBA00022448"/>
    </source>
</evidence>
<gene>
    <name evidence="9" type="ORF">DQQ10_07885</name>
</gene>
<keyword evidence="3 7" id="KW-1134">Transmembrane beta strand</keyword>
<accession>A0A364Y3P1</accession>
<dbReference type="NCBIfam" id="TIGR04056">
    <property type="entry name" value="OMP_RagA_SusC"/>
    <property type="match status" value="1"/>
</dbReference>
<dbReference type="Proteomes" id="UP000251889">
    <property type="component" value="Unassembled WGS sequence"/>
</dbReference>
<evidence type="ECO:0000256" key="7">
    <source>
        <dbReference type="PROSITE-ProRule" id="PRU01360"/>
    </source>
</evidence>
<dbReference type="AlphaFoldDB" id="A0A364Y3P1"/>
<dbReference type="Gene3D" id="2.60.40.1120">
    <property type="entry name" value="Carboxypeptidase-like, regulatory domain"/>
    <property type="match status" value="1"/>
</dbReference>
<keyword evidence="5 7" id="KW-0472">Membrane</keyword>
<dbReference type="Gene3D" id="2.40.170.20">
    <property type="entry name" value="TonB-dependent receptor, beta-barrel domain"/>
    <property type="match status" value="1"/>
</dbReference>
<dbReference type="InterPro" id="IPR037066">
    <property type="entry name" value="Plug_dom_sf"/>
</dbReference>
<dbReference type="InterPro" id="IPR023996">
    <property type="entry name" value="TonB-dep_OMP_SusC/RagA"/>
</dbReference>
<sequence>MKISFTRKLWKVMKYCAYQMMLSLLFFSTIYASRTEAQILERPITINLENVPFTQALQEIGLAAHIKFAYSDELSRSESNVTLMATNKPLRLVLNEMLGSRNIQYKLHEPEQIITLKRATKVSSLGNQGDAQRSLVQVRGVVTDATTNLPMAGVNVIVKFTTKGTTSDVNGKYAIDVERGEVLVFSFIGFAPVELRVNDEIEMNVSMLDDASSLKEVVVNAGYWKVDEKENTGSIGKVSNEIIEAQPVSSVLQAMQGRITGVYIAQQNGIPGSNFNVQIRGRNSIAASNDPLYIVDGIPYPSTTMSSTFTTGSLFGSAGSSPLSTLSPENIESIEVLKDADATAIYGSRGANGVILITTKRASEGKSSVMVNINSGVSHVSKKMKLLNTRDYLTMRREAFRNDGVEAQPNTAPDLLLWDTTRYTDWQEELLGDNAGFTNVSAVLSGGNAETQYVFNNSYQRQGSVFAGDSRYHRGSSHLAVTNRALKDRLTSSFDITYNAEKNNIQPIDLTSIALLLAPNAPALYDQDGKLNWQSSTWTNPLSYLEQRYESSTRNLITSVNLEYKLLEGLEVKSRFSYNDLRLTEKSLTPSTFFDPVYNATAEYASATFNTSLHRSWIWEPQLNFQKTFDKFRVNALLGSTSQNTDREQQIFFATNFASDALIDDINAAGSVDVIGNNISQYRYMAVFGRLNASYDGRYIMNLTARRDGSSRFGSANRFATFMALGGAWIFSNESFVQENLSFLSFGKLRSSFGTTGNDQIGDYGFLDTYQPSNGYNGVSGLVPKQLFNPNYGWEINRKFEAALELGFWNDRLSIKTNFYRNRSSSQLVGYPLPLTTGFSSIQSNLDATVQNTGWEFEISADHIAKQNLSWNTSLTLTIPRNKLIAFPGLETSTYASRYVVGEPLTISKRYKLLGVDPLTGVYKFDDFTGDSNITSADRQYVQNVGLQYYGGLTNTIRYKNFQLDVFVQFVKQTGYNYQALIFSFPGSSQQPARVLDDRWQQQGNIASVQRFSHSNFSVYQAQSQYRDSDAVIEDASFIRLKNVNFSYTLTRSLLKKLECRFYIQGQNLFTLTNYYGLDPEAMNISLPALRTFTTGIQITL</sequence>